<feature type="signal peptide" evidence="1">
    <location>
        <begin position="1"/>
        <end position="26"/>
    </location>
</feature>
<dbReference type="AlphaFoldDB" id="A0AAD8UJU0"/>
<reference evidence="2" key="1">
    <citation type="submission" date="2021-12" db="EMBL/GenBank/DDBJ databases">
        <title>Comparative genomics, transcriptomics and evolutionary studies reveal genomic signatures of adaptation to plant cell wall in hemibiotrophic fungi.</title>
        <authorList>
            <consortium name="DOE Joint Genome Institute"/>
            <person name="Baroncelli R."/>
            <person name="Diaz J.F."/>
            <person name="Benocci T."/>
            <person name="Peng M."/>
            <person name="Battaglia E."/>
            <person name="Haridas S."/>
            <person name="Andreopoulos W."/>
            <person name="Labutti K."/>
            <person name="Pangilinan J."/>
            <person name="Floch G.L."/>
            <person name="Makela M.R."/>
            <person name="Henrissat B."/>
            <person name="Grigoriev I.V."/>
            <person name="Crouch J.A."/>
            <person name="De Vries R.P."/>
            <person name="Sukno S.A."/>
            <person name="Thon M.R."/>
        </authorList>
    </citation>
    <scope>NUCLEOTIDE SEQUENCE</scope>
    <source>
        <strain evidence="2">CBS 112980</strain>
    </source>
</reference>
<keyword evidence="1" id="KW-0732">Signal</keyword>
<dbReference type="EMBL" id="JAHMHS010000090">
    <property type="protein sequence ID" value="KAK1720339.1"/>
    <property type="molecule type" value="Genomic_DNA"/>
</dbReference>
<evidence type="ECO:0000313" key="2">
    <source>
        <dbReference type="EMBL" id="KAK1720339.1"/>
    </source>
</evidence>
<comment type="caution">
    <text evidence="2">The sequence shown here is derived from an EMBL/GenBank/DDBJ whole genome shotgun (WGS) entry which is preliminary data.</text>
</comment>
<dbReference type="RefSeq" id="XP_060361850.1">
    <property type="nucleotide sequence ID" value="XM_060515626.1"/>
</dbReference>
<sequence length="146" mass="16286">MQLQSSLLSLASILALAVGAPAGVNTDNLTRSQKALLDSSKLICGQYPGSEWVGIGPLKVPCNSPLLATRDESTDLDTNWTHEYAKKRHEGIEEDGVEVKRDEITDLDTNWTHEYAKKRHEGMEEDGVVKRDEITDLDTNWTKEYA</sequence>
<evidence type="ECO:0000313" key="3">
    <source>
        <dbReference type="Proteomes" id="UP001244207"/>
    </source>
</evidence>
<keyword evidence="3" id="KW-1185">Reference proteome</keyword>
<accession>A0AAD8UJU0</accession>
<proteinExistence type="predicted"/>
<dbReference type="GeneID" id="85399524"/>
<gene>
    <name evidence="2" type="ORF">BDZ83DRAFT_785358</name>
</gene>
<dbReference type="Proteomes" id="UP001244207">
    <property type="component" value="Unassembled WGS sequence"/>
</dbReference>
<feature type="chain" id="PRO_5041913637" evidence="1">
    <location>
        <begin position="27"/>
        <end position="146"/>
    </location>
</feature>
<protein>
    <submittedName>
        <fullName evidence="2">Uncharacterized protein</fullName>
    </submittedName>
</protein>
<name>A0AAD8UJU0_GLOAC</name>
<organism evidence="2 3">
    <name type="scientific">Glomerella acutata</name>
    <name type="common">Colletotrichum acutatum</name>
    <dbReference type="NCBI Taxonomy" id="27357"/>
    <lineage>
        <taxon>Eukaryota</taxon>
        <taxon>Fungi</taxon>
        <taxon>Dikarya</taxon>
        <taxon>Ascomycota</taxon>
        <taxon>Pezizomycotina</taxon>
        <taxon>Sordariomycetes</taxon>
        <taxon>Hypocreomycetidae</taxon>
        <taxon>Glomerellales</taxon>
        <taxon>Glomerellaceae</taxon>
        <taxon>Colletotrichum</taxon>
        <taxon>Colletotrichum acutatum species complex</taxon>
    </lineage>
</organism>
<evidence type="ECO:0000256" key="1">
    <source>
        <dbReference type="SAM" id="SignalP"/>
    </source>
</evidence>